<keyword evidence="9" id="KW-1185">Reference proteome</keyword>
<evidence type="ECO:0000313" key="8">
    <source>
        <dbReference type="EMBL" id="GAA4407211.1"/>
    </source>
</evidence>
<organism evidence="8 9">
    <name type="scientific">Fodinibacter luteus</name>
    <dbReference type="NCBI Taxonomy" id="552064"/>
    <lineage>
        <taxon>Bacteria</taxon>
        <taxon>Bacillati</taxon>
        <taxon>Actinomycetota</taxon>
        <taxon>Actinomycetes</taxon>
        <taxon>Micrococcales</taxon>
        <taxon>Intrasporangiaceae</taxon>
        <taxon>Fodinibacter (ex Wang et al. 2009)</taxon>
    </lineage>
</organism>
<dbReference type="EMBL" id="BAABGM010000014">
    <property type="protein sequence ID" value="GAA4407211.1"/>
    <property type="molecule type" value="Genomic_DNA"/>
</dbReference>
<evidence type="ECO:0000256" key="5">
    <source>
        <dbReference type="ARBA" id="ARBA00023136"/>
    </source>
</evidence>
<feature type="compositionally biased region" description="Basic and acidic residues" evidence="6">
    <location>
        <begin position="360"/>
        <end position="374"/>
    </location>
</feature>
<feature type="transmembrane region" description="Helical" evidence="7">
    <location>
        <begin position="270"/>
        <end position="290"/>
    </location>
</feature>
<dbReference type="Pfam" id="PF01594">
    <property type="entry name" value="AI-2E_transport"/>
    <property type="match status" value="1"/>
</dbReference>
<proteinExistence type="inferred from homology"/>
<comment type="similarity">
    <text evidence="2">Belongs to the autoinducer-2 exporter (AI-2E) (TC 2.A.86) family.</text>
</comment>
<feature type="transmembrane region" description="Helical" evidence="7">
    <location>
        <begin position="151"/>
        <end position="174"/>
    </location>
</feature>
<dbReference type="PANTHER" id="PTHR21716:SF64">
    <property type="entry name" value="AI-2 TRANSPORT PROTEIN TQSA"/>
    <property type="match status" value="1"/>
</dbReference>
<feature type="transmembrane region" description="Helical" evidence="7">
    <location>
        <begin position="21"/>
        <end position="37"/>
    </location>
</feature>
<accession>A0ABP8KJ56</accession>
<keyword evidence="5 7" id="KW-0472">Membrane</keyword>
<dbReference type="PANTHER" id="PTHR21716">
    <property type="entry name" value="TRANSMEMBRANE PROTEIN"/>
    <property type="match status" value="1"/>
</dbReference>
<sequence>MASAYDGGQGVLRQDALPRPLLIVLGLAAVTLAVAGIRETAWLVAPTTLGVVLVVTVAPVRTAMERRGAPVWSGILVTILLVYAILITLVVSIAVSGAKLASLIPQYTSEMDDLVDGLGSRLASLGLQEEQVASLASSLDLGRITGILTGLASNVAGVIGSLIFIATLVLFIGFDSGKFPRNLFAARGERPSVVDALTSFAKGTRTYLTVSAIFGLIVAVIDGVVLALLGIPGAFVWGVLAFVTNFIPNIGFVIGVIPPAIIGLLEGGPSLMLAVIALYSVINFVIQSIIQPKFQADALGLTTTLTFLSLAFWAWVLGPLGAILALPLTLLLKALLVDVDPQARWLGPLLSGVPPADSEAEAHTGAEADTHADPDPGVGGAGDAPAARTASGPADPTDPVAGPRPATPPNDPRR</sequence>
<evidence type="ECO:0000313" key="9">
    <source>
        <dbReference type="Proteomes" id="UP001500945"/>
    </source>
</evidence>
<comment type="subcellular location">
    <subcellularLocation>
        <location evidence="1">Membrane</location>
        <topology evidence="1">Multi-pass membrane protein</topology>
    </subcellularLocation>
</comment>
<feature type="compositionally biased region" description="Pro residues" evidence="6">
    <location>
        <begin position="405"/>
        <end position="414"/>
    </location>
</feature>
<dbReference type="Proteomes" id="UP001500945">
    <property type="component" value="Unassembled WGS sequence"/>
</dbReference>
<feature type="transmembrane region" description="Helical" evidence="7">
    <location>
        <begin position="310"/>
        <end position="336"/>
    </location>
</feature>
<protein>
    <submittedName>
        <fullName evidence="8">AI-2E family transporter</fullName>
    </submittedName>
</protein>
<evidence type="ECO:0000256" key="3">
    <source>
        <dbReference type="ARBA" id="ARBA00022692"/>
    </source>
</evidence>
<keyword evidence="4 7" id="KW-1133">Transmembrane helix</keyword>
<keyword evidence="3 7" id="KW-0812">Transmembrane</keyword>
<evidence type="ECO:0000256" key="1">
    <source>
        <dbReference type="ARBA" id="ARBA00004141"/>
    </source>
</evidence>
<evidence type="ECO:0000256" key="6">
    <source>
        <dbReference type="SAM" id="MobiDB-lite"/>
    </source>
</evidence>
<dbReference type="RefSeq" id="WP_345205960.1">
    <property type="nucleotide sequence ID" value="NZ_BAABGM010000014.1"/>
</dbReference>
<gene>
    <name evidence="8" type="ORF">GCM10023168_23000</name>
</gene>
<feature type="region of interest" description="Disordered" evidence="6">
    <location>
        <begin position="356"/>
        <end position="414"/>
    </location>
</feature>
<feature type="transmembrane region" description="Helical" evidence="7">
    <location>
        <begin position="207"/>
        <end position="229"/>
    </location>
</feature>
<evidence type="ECO:0000256" key="4">
    <source>
        <dbReference type="ARBA" id="ARBA00022989"/>
    </source>
</evidence>
<evidence type="ECO:0000256" key="7">
    <source>
        <dbReference type="SAM" id="Phobius"/>
    </source>
</evidence>
<feature type="transmembrane region" description="Helical" evidence="7">
    <location>
        <begin position="72"/>
        <end position="95"/>
    </location>
</feature>
<name>A0ABP8KJ56_9MICO</name>
<feature type="transmembrane region" description="Helical" evidence="7">
    <location>
        <begin position="235"/>
        <end position="258"/>
    </location>
</feature>
<dbReference type="InterPro" id="IPR002549">
    <property type="entry name" value="AI-2E-like"/>
</dbReference>
<feature type="transmembrane region" description="Helical" evidence="7">
    <location>
        <begin position="43"/>
        <end position="60"/>
    </location>
</feature>
<comment type="caution">
    <text evidence="8">The sequence shown here is derived from an EMBL/GenBank/DDBJ whole genome shotgun (WGS) entry which is preliminary data.</text>
</comment>
<evidence type="ECO:0000256" key="2">
    <source>
        <dbReference type="ARBA" id="ARBA00009773"/>
    </source>
</evidence>
<reference evidence="9" key="1">
    <citation type="journal article" date="2019" name="Int. J. Syst. Evol. Microbiol.">
        <title>The Global Catalogue of Microorganisms (GCM) 10K type strain sequencing project: providing services to taxonomists for standard genome sequencing and annotation.</title>
        <authorList>
            <consortium name="The Broad Institute Genomics Platform"/>
            <consortium name="The Broad Institute Genome Sequencing Center for Infectious Disease"/>
            <person name="Wu L."/>
            <person name="Ma J."/>
        </authorList>
    </citation>
    <scope>NUCLEOTIDE SEQUENCE [LARGE SCALE GENOMIC DNA]</scope>
    <source>
        <strain evidence="9">JCM 17809</strain>
    </source>
</reference>